<evidence type="ECO:0000256" key="2">
    <source>
        <dbReference type="ARBA" id="ARBA00022692"/>
    </source>
</evidence>
<keyword evidence="6" id="KW-0762">Sugar transport</keyword>
<evidence type="ECO:0000256" key="5">
    <source>
        <dbReference type="SAM" id="Phobius"/>
    </source>
</evidence>
<dbReference type="NCBIfam" id="NF037968">
    <property type="entry name" value="SemiSWEET_2"/>
    <property type="match status" value="1"/>
</dbReference>
<organism evidence="6 7">
    <name type="scientific">Candidatus Nitrospira kreftii</name>
    <dbReference type="NCBI Taxonomy" id="2652173"/>
    <lineage>
        <taxon>Bacteria</taxon>
        <taxon>Pseudomonadati</taxon>
        <taxon>Nitrospirota</taxon>
        <taxon>Nitrospiria</taxon>
        <taxon>Nitrospirales</taxon>
        <taxon>Nitrospiraceae</taxon>
        <taxon>Nitrospira</taxon>
    </lineage>
</organism>
<keyword evidence="2 5" id="KW-0812">Transmembrane</keyword>
<evidence type="ECO:0000256" key="4">
    <source>
        <dbReference type="ARBA" id="ARBA00023136"/>
    </source>
</evidence>
<evidence type="ECO:0000313" key="6">
    <source>
        <dbReference type="EMBL" id="QPD04523.1"/>
    </source>
</evidence>
<protein>
    <submittedName>
        <fullName evidence="6">Sugar transporter SemiSWEET</fullName>
    </submittedName>
</protein>
<dbReference type="Proteomes" id="UP000593737">
    <property type="component" value="Chromosome"/>
</dbReference>
<feature type="transmembrane region" description="Helical" evidence="5">
    <location>
        <begin position="6"/>
        <end position="25"/>
    </location>
</feature>
<proteinExistence type="predicted"/>
<name>A0A7S8FET3_9BACT</name>
<dbReference type="EMBL" id="CP047423">
    <property type="protein sequence ID" value="QPD04523.1"/>
    <property type="molecule type" value="Genomic_DNA"/>
</dbReference>
<comment type="subcellular location">
    <subcellularLocation>
        <location evidence="1">Membrane</location>
        <topology evidence="1">Multi-pass membrane protein</topology>
    </subcellularLocation>
</comment>
<dbReference type="InterPro" id="IPR006603">
    <property type="entry name" value="PQ-loop_rpt"/>
</dbReference>
<reference evidence="6 7" key="1">
    <citation type="journal article" date="2020" name="ISME J.">
        <title>Enrichment and physiological characterization of a novel comammox Nitrospira indicates ammonium inhibition of complete nitrification.</title>
        <authorList>
            <person name="Sakoula D."/>
            <person name="Koch H."/>
            <person name="Frank J."/>
            <person name="Jetten M.S.M."/>
            <person name="van Kessel M.A.H.J."/>
            <person name="Lucker S."/>
        </authorList>
    </citation>
    <scope>NUCLEOTIDE SEQUENCE [LARGE SCALE GENOMIC DNA]</scope>
    <source>
        <strain evidence="6">Comreactor17</strain>
    </source>
</reference>
<dbReference type="Pfam" id="PF04193">
    <property type="entry name" value="PQ-loop"/>
    <property type="match status" value="1"/>
</dbReference>
<sequence length="85" mass="9306">MDLATTVLGYVAGTLTTLAFLPQVIRTWRTKSTKDLSLPMLSAFTGGVACWFVYGLWIDSMPITLTNGVTFLLAGTNLMLKLRYG</sequence>
<evidence type="ECO:0000256" key="1">
    <source>
        <dbReference type="ARBA" id="ARBA00004141"/>
    </source>
</evidence>
<dbReference type="AlphaFoldDB" id="A0A7S8FET3"/>
<keyword evidence="3 5" id="KW-1133">Transmembrane helix</keyword>
<dbReference type="GO" id="GO:0051119">
    <property type="term" value="F:sugar transmembrane transporter activity"/>
    <property type="evidence" value="ECO:0007669"/>
    <property type="project" value="InterPro"/>
</dbReference>
<keyword evidence="4 5" id="KW-0472">Membrane</keyword>
<evidence type="ECO:0000313" key="7">
    <source>
        <dbReference type="Proteomes" id="UP000593737"/>
    </source>
</evidence>
<dbReference type="Gene3D" id="1.20.1280.290">
    <property type="match status" value="1"/>
</dbReference>
<dbReference type="GO" id="GO:0016020">
    <property type="term" value="C:membrane"/>
    <property type="evidence" value="ECO:0007669"/>
    <property type="project" value="UniProtKB-SubCell"/>
</dbReference>
<keyword evidence="6" id="KW-0813">Transport</keyword>
<accession>A0A7S8FET3</accession>
<feature type="transmembrane region" description="Helical" evidence="5">
    <location>
        <begin position="37"/>
        <end position="57"/>
    </location>
</feature>
<dbReference type="KEGG" id="nkf:Nkreftii_002297"/>
<dbReference type="InterPro" id="IPR047662">
    <property type="entry name" value="SemiSWEET"/>
</dbReference>
<gene>
    <name evidence="6" type="ORF">Nkreftii_002297</name>
</gene>
<evidence type="ECO:0000256" key="3">
    <source>
        <dbReference type="ARBA" id="ARBA00022989"/>
    </source>
</evidence>